<gene>
    <name evidence="5" type="ORF">B8W66_16645</name>
</gene>
<comment type="similarity">
    <text evidence="2">Belongs to the MTB12 family.</text>
</comment>
<dbReference type="AlphaFoldDB" id="A0A1X2LS51"/>
<keyword evidence="6" id="KW-1185">Reference proteome</keyword>
<dbReference type="Proteomes" id="UP000193247">
    <property type="component" value="Unassembled WGS sequence"/>
</dbReference>
<keyword evidence="1" id="KW-0732">Signal</keyword>
<feature type="region of interest" description="Disordered" evidence="3">
    <location>
        <begin position="24"/>
        <end position="55"/>
    </location>
</feature>
<name>A0A1X2LS51_9MYCO</name>
<sequence length="206" mass="21148">MRRNICVTLGAATVVATLGLSGCSHQESKKNSSPATPSLPPATSSPLAAAPTTPLPTPEALIDVLSRLADPGVPGTNKVHLIEGATPETAAALDRFTTALRDGGYLPMTFAANDIAWSNKKPSGAMAIVVVTTAQPDNREFTFPMEFTSSRGGWQLSRQTTEMLLAISNSRSATPSATGPAPAPEPNPAPMPEPSPGDGPAPSPTP</sequence>
<feature type="compositionally biased region" description="Pro residues" evidence="3">
    <location>
        <begin position="181"/>
        <end position="206"/>
    </location>
</feature>
<dbReference type="PROSITE" id="PS51257">
    <property type="entry name" value="PROKAR_LIPOPROTEIN"/>
    <property type="match status" value="1"/>
</dbReference>
<comment type="caution">
    <text evidence="5">The sequence shown here is derived from an EMBL/GenBank/DDBJ whole genome shotgun (WGS) entry which is preliminary data.</text>
</comment>
<dbReference type="RefSeq" id="WP_085326365.1">
    <property type="nucleotide sequence ID" value="NZ_NCXP01000023.1"/>
</dbReference>
<proteinExistence type="inferred from homology"/>
<feature type="compositionally biased region" description="Low complexity" evidence="3">
    <location>
        <begin position="32"/>
        <end position="52"/>
    </location>
</feature>
<evidence type="ECO:0000256" key="3">
    <source>
        <dbReference type="SAM" id="MobiDB-lite"/>
    </source>
</evidence>
<dbReference type="Pfam" id="PF26580">
    <property type="entry name" value="Mtb12_C"/>
    <property type="match status" value="1"/>
</dbReference>
<dbReference type="EMBL" id="NCXP01000023">
    <property type="protein sequence ID" value="OSC39512.1"/>
    <property type="molecule type" value="Genomic_DNA"/>
</dbReference>
<evidence type="ECO:0000256" key="2">
    <source>
        <dbReference type="ARBA" id="ARBA00093774"/>
    </source>
</evidence>
<evidence type="ECO:0000259" key="4">
    <source>
        <dbReference type="Pfam" id="PF26580"/>
    </source>
</evidence>
<evidence type="ECO:0000313" key="6">
    <source>
        <dbReference type="Proteomes" id="UP000193247"/>
    </source>
</evidence>
<feature type="region of interest" description="Disordered" evidence="3">
    <location>
        <begin position="166"/>
        <end position="206"/>
    </location>
</feature>
<dbReference type="InterPro" id="IPR058644">
    <property type="entry name" value="Mtb12-like_C"/>
</dbReference>
<reference evidence="5 6" key="1">
    <citation type="submission" date="2017-04" db="EMBL/GenBank/DDBJ databases">
        <title>The new phylogeny of genus Mycobacterium.</title>
        <authorList>
            <person name="Tortoli E."/>
            <person name="Trovato A."/>
            <person name="Cirillo D.M."/>
        </authorList>
    </citation>
    <scope>NUCLEOTIDE SEQUENCE [LARGE SCALE GENOMIC DNA]</scope>
    <source>
        <strain evidence="5 6">TBL 1200985</strain>
    </source>
</reference>
<evidence type="ECO:0000256" key="1">
    <source>
        <dbReference type="ARBA" id="ARBA00022729"/>
    </source>
</evidence>
<evidence type="ECO:0000313" key="5">
    <source>
        <dbReference type="EMBL" id="OSC39512.1"/>
    </source>
</evidence>
<organism evidence="5 6">
    <name type="scientific">Mycobacterium decipiens</name>
    <dbReference type="NCBI Taxonomy" id="1430326"/>
    <lineage>
        <taxon>Bacteria</taxon>
        <taxon>Bacillati</taxon>
        <taxon>Actinomycetota</taxon>
        <taxon>Actinomycetes</taxon>
        <taxon>Mycobacteriales</taxon>
        <taxon>Mycobacteriaceae</taxon>
        <taxon>Mycobacterium</taxon>
    </lineage>
</organism>
<accession>A0A1X2LS51</accession>
<dbReference type="OrthoDB" id="4752301at2"/>
<protein>
    <recommendedName>
        <fullName evidence="4">Low molecular weight antigen MTB12-like C-terminal domain-containing protein</fullName>
    </recommendedName>
</protein>
<dbReference type="STRING" id="1430326.B8W66_16645"/>
<feature type="domain" description="Low molecular weight antigen MTB12-like C-terminal" evidence="4">
    <location>
        <begin position="54"/>
        <end position="170"/>
    </location>
</feature>